<protein>
    <submittedName>
        <fullName evidence="1">RNA polymerase subunit sigma-70</fullName>
    </submittedName>
</protein>
<dbReference type="RefSeq" id="WP_289453893.1">
    <property type="nucleotide sequence ID" value="NZ_JAUCGQ010000001.1"/>
</dbReference>
<sequence>MSEQLMAAAAAENPADGLRAVRSLRALADRLEELHVQRARRLGWSWQQLAEALGVTKQAVHKKYGKRY</sequence>
<evidence type="ECO:0000313" key="1">
    <source>
        <dbReference type="EMBL" id="MDM7854235.1"/>
    </source>
</evidence>
<comment type="caution">
    <text evidence="1">The sequence shown here is derived from an EMBL/GenBank/DDBJ whole genome shotgun (WGS) entry which is preliminary data.</text>
</comment>
<reference evidence="1 2" key="1">
    <citation type="submission" date="2023-06" db="EMBL/GenBank/DDBJ databases">
        <title>Cellulomonas sp. MW4 Whole genome sequence.</title>
        <authorList>
            <person name="Park S."/>
        </authorList>
    </citation>
    <scope>NUCLEOTIDE SEQUENCE [LARGE SCALE GENOMIC DNA]</scope>
    <source>
        <strain evidence="1 2">MW4</strain>
    </source>
</reference>
<accession>A0ABT7SDH9</accession>
<evidence type="ECO:0000313" key="2">
    <source>
        <dbReference type="Proteomes" id="UP001529338"/>
    </source>
</evidence>
<proteinExistence type="predicted"/>
<dbReference type="Proteomes" id="UP001529338">
    <property type="component" value="Unassembled WGS sequence"/>
</dbReference>
<name>A0ABT7SDH9_9CELL</name>
<organism evidence="1 2">
    <name type="scientific">Cellulomonas alba</name>
    <dbReference type="NCBI Taxonomy" id="3053467"/>
    <lineage>
        <taxon>Bacteria</taxon>
        <taxon>Bacillati</taxon>
        <taxon>Actinomycetota</taxon>
        <taxon>Actinomycetes</taxon>
        <taxon>Micrococcales</taxon>
        <taxon>Cellulomonadaceae</taxon>
        <taxon>Cellulomonas</taxon>
    </lineage>
</organism>
<gene>
    <name evidence="1" type="ORF">QRT04_04760</name>
</gene>
<dbReference type="EMBL" id="JAUCGQ010000001">
    <property type="protein sequence ID" value="MDM7854235.1"/>
    <property type="molecule type" value="Genomic_DNA"/>
</dbReference>
<keyword evidence="2" id="KW-1185">Reference proteome</keyword>